<dbReference type="EMBL" id="CP000254">
    <property type="protein sequence ID" value="ABD40409.1"/>
    <property type="molecule type" value="Genomic_DNA"/>
</dbReference>
<sequence>MKDHLCNTKRKSVVVLFLLICIIIGNVSAVPSDPRGIILISWDGISKDTLQNLLETGSLPHLSSLLKNGSFINISITDHYPDTMAGHAQILTGYSPEQTGVFKSMRYGEIPHGMTVFERLEDAFGSGNISTAIVASQERSLGTLKGLPFYHAGKVVDYYYDRNSDAGLVGSVASESVYHFGSLGRFFIFAHFRDAADAGYAYGAGSPQQITAIQEIDEATGNILKALKDLGISDKTVLYVTTDHGFNTGPKDHTGQISLWMVTNEPGYNLTGDQKDITPTILKRLGVSYDEMNPSYNATALNP</sequence>
<dbReference type="InterPro" id="IPR017850">
    <property type="entry name" value="Alkaline_phosphatase_core_sf"/>
</dbReference>
<dbReference type="PANTHER" id="PTHR10151:SF120">
    <property type="entry name" value="BIS(5'-ADENOSYL)-TRIPHOSPHATASE"/>
    <property type="match status" value="1"/>
</dbReference>
<evidence type="ECO:0000313" key="2">
    <source>
        <dbReference type="Proteomes" id="UP000001941"/>
    </source>
</evidence>
<dbReference type="InParanoid" id="Q2FQ34"/>
<dbReference type="AlphaFoldDB" id="Q2FQ34"/>
<dbReference type="GO" id="GO:0016787">
    <property type="term" value="F:hydrolase activity"/>
    <property type="evidence" value="ECO:0007669"/>
    <property type="project" value="UniProtKB-ARBA"/>
</dbReference>
<dbReference type="Proteomes" id="UP000001941">
    <property type="component" value="Chromosome"/>
</dbReference>
<dbReference type="OrthoDB" id="116281at2157"/>
<dbReference type="STRING" id="323259.Mhun_0653"/>
<organism evidence="1 2">
    <name type="scientific">Methanospirillum hungatei JF-1 (strain ATCC 27890 / DSM 864 / NBRC 100397 / JF-1)</name>
    <dbReference type="NCBI Taxonomy" id="323259"/>
    <lineage>
        <taxon>Archaea</taxon>
        <taxon>Methanobacteriati</taxon>
        <taxon>Methanobacteriota</taxon>
        <taxon>Stenosarchaea group</taxon>
        <taxon>Methanomicrobia</taxon>
        <taxon>Methanomicrobiales</taxon>
        <taxon>Methanospirillaceae</taxon>
        <taxon>Methanospirillum</taxon>
    </lineage>
</organism>
<protein>
    <submittedName>
        <fullName evidence="1">Type I phosphodiesterase/nucleotide pyrophosphatase</fullName>
    </submittedName>
</protein>
<dbReference type="SUPFAM" id="SSF53649">
    <property type="entry name" value="Alkaline phosphatase-like"/>
    <property type="match status" value="1"/>
</dbReference>
<accession>Q2FQ34</accession>
<dbReference type="RefSeq" id="WP_011447693.1">
    <property type="nucleotide sequence ID" value="NC_007796.1"/>
</dbReference>
<keyword evidence="2" id="KW-1185">Reference proteome</keyword>
<evidence type="ECO:0000313" key="1">
    <source>
        <dbReference type="EMBL" id="ABD40409.1"/>
    </source>
</evidence>
<dbReference type="GeneID" id="3923477"/>
<reference evidence="2" key="1">
    <citation type="journal article" date="2016" name="Stand. Genomic Sci.">
        <title>Complete genome sequence of Methanospirillum hungatei type strain JF1.</title>
        <authorList>
            <person name="Gunsalus R.P."/>
            <person name="Cook L.E."/>
            <person name="Crable B."/>
            <person name="Rohlin L."/>
            <person name="McDonald E."/>
            <person name="Mouttaki H."/>
            <person name="Sieber J.R."/>
            <person name="Poweleit N."/>
            <person name="Zhou H."/>
            <person name="Lapidus A.L."/>
            <person name="Daligault H.E."/>
            <person name="Land M."/>
            <person name="Gilna P."/>
            <person name="Ivanova N."/>
            <person name="Kyrpides N."/>
            <person name="Culley D.E."/>
            <person name="McInerney M.J."/>
        </authorList>
    </citation>
    <scope>NUCLEOTIDE SEQUENCE [LARGE SCALE GENOMIC DNA]</scope>
    <source>
        <strain evidence="2">ATCC 27890 / DSM 864 / NBRC 100397 / JF-1</strain>
    </source>
</reference>
<dbReference type="Pfam" id="PF01663">
    <property type="entry name" value="Phosphodiest"/>
    <property type="match status" value="2"/>
</dbReference>
<proteinExistence type="predicted"/>
<dbReference type="InterPro" id="IPR002591">
    <property type="entry name" value="Phosphodiest/P_Trfase"/>
</dbReference>
<dbReference type="Gene3D" id="3.40.720.10">
    <property type="entry name" value="Alkaline Phosphatase, subunit A"/>
    <property type="match status" value="1"/>
</dbReference>
<dbReference type="EnsemblBacteria" id="ABD40409">
    <property type="protein sequence ID" value="ABD40409"/>
    <property type="gene ID" value="Mhun_0653"/>
</dbReference>
<dbReference type="PANTHER" id="PTHR10151">
    <property type="entry name" value="ECTONUCLEOTIDE PYROPHOSPHATASE/PHOSPHODIESTERASE"/>
    <property type="match status" value="1"/>
</dbReference>
<dbReference type="HOGENOM" id="CLU_917067_0_0_2"/>
<gene>
    <name evidence="1" type="ordered locus">Mhun_0653</name>
</gene>
<dbReference type="KEGG" id="mhu:Mhun_0653"/>
<name>Q2FQ34_METHJ</name>
<dbReference type="eggNOG" id="arCOG02785">
    <property type="taxonomic scope" value="Archaea"/>
</dbReference>